<accession>A0A1G7A313</accession>
<protein>
    <recommendedName>
        <fullName evidence="3">histidine kinase</fullName>
        <ecNumber evidence="3">2.7.13.3</ecNumber>
    </recommendedName>
</protein>
<evidence type="ECO:0000256" key="7">
    <source>
        <dbReference type="ARBA" id="ARBA00022777"/>
    </source>
</evidence>
<dbReference type="SMART" id="SM00062">
    <property type="entry name" value="PBPb"/>
    <property type="match status" value="1"/>
</dbReference>
<dbReference type="SUPFAM" id="SSF47384">
    <property type="entry name" value="Homodimeric domain of signal transducing histidine kinase"/>
    <property type="match status" value="1"/>
</dbReference>
<keyword evidence="17" id="KW-1185">Reference proteome</keyword>
<dbReference type="GO" id="GO:0030295">
    <property type="term" value="F:protein kinase activator activity"/>
    <property type="evidence" value="ECO:0007669"/>
    <property type="project" value="TreeGrafter"/>
</dbReference>
<gene>
    <name evidence="16" type="ORF">SAMN05421720_103156</name>
</gene>
<dbReference type="GO" id="GO:0016020">
    <property type="term" value="C:membrane"/>
    <property type="evidence" value="ECO:0007669"/>
    <property type="project" value="UniProtKB-SubCell"/>
</dbReference>
<dbReference type="InterPro" id="IPR050351">
    <property type="entry name" value="BphY/WalK/GraS-like"/>
</dbReference>
<dbReference type="GO" id="GO:0000156">
    <property type="term" value="F:phosphorelay response regulator activity"/>
    <property type="evidence" value="ECO:0007669"/>
    <property type="project" value="TreeGrafter"/>
</dbReference>
<dbReference type="SUPFAM" id="SSF53850">
    <property type="entry name" value="Periplasmic binding protein-like II"/>
    <property type="match status" value="1"/>
</dbReference>
<keyword evidence="11 12" id="KW-0472">Membrane</keyword>
<comment type="subcellular location">
    <subcellularLocation>
        <location evidence="2">Membrane</location>
        <topology evidence="2">Multi-pass membrane protein</topology>
    </subcellularLocation>
</comment>
<dbReference type="STRING" id="69960.SAMN05421720_103156"/>
<dbReference type="NCBIfam" id="TIGR00229">
    <property type="entry name" value="sensory_box"/>
    <property type="match status" value="1"/>
</dbReference>
<feature type="chain" id="PRO_5011649156" description="histidine kinase" evidence="13">
    <location>
        <begin position="24"/>
        <end position="863"/>
    </location>
</feature>
<dbReference type="CDD" id="cd00075">
    <property type="entry name" value="HATPase"/>
    <property type="match status" value="1"/>
</dbReference>
<dbReference type="InterPro" id="IPR036097">
    <property type="entry name" value="HisK_dim/P_sf"/>
</dbReference>
<dbReference type="AlphaFoldDB" id="A0A1G7A313"/>
<evidence type="ECO:0000256" key="10">
    <source>
        <dbReference type="ARBA" id="ARBA00023012"/>
    </source>
</evidence>
<keyword evidence="5 12" id="KW-0812">Transmembrane</keyword>
<dbReference type="SMART" id="SM00086">
    <property type="entry name" value="PAC"/>
    <property type="match status" value="1"/>
</dbReference>
<evidence type="ECO:0000259" key="14">
    <source>
        <dbReference type="PROSITE" id="PS50109"/>
    </source>
</evidence>
<keyword evidence="4" id="KW-0808">Transferase</keyword>
<evidence type="ECO:0000256" key="13">
    <source>
        <dbReference type="SAM" id="SignalP"/>
    </source>
</evidence>
<dbReference type="InterPro" id="IPR000014">
    <property type="entry name" value="PAS"/>
</dbReference>
<dbReference type="PANTHER" id="PTHR42878">
    <property type="entry name" value="TWO-COMPONENT HISTIDINE KINASE"/>
    <property type="match status" value="1"/>
</dbReference>
<evidence type="ECO:0000256" key="6">
    <source>
        <dbReference type="ARBA" id="ARBA00022741"/>
    </source>
</evidence>
<dbReference type="Proteomes" id="UP000199412">
    <property type="component" value="Unassembled WGS sequence"/>
</dbReference>
<evidence type="ECO:0000256" key="8">
    <source>
        <dbReference type="ARBA" id="ARBA00022840"/>
    </source>
</evidence>
<dbReference type="OrthoDB" id="9176789at2"/>
<dbReference type="Gene3D" id="3.30.450.20">
    <property type="entry name" value="PAS domain"/>
    <property type="match status" value="1"/>
</dbReference>
<dbReference type="GO" id="GO:0005524">
    <property type="term" value="F:ATP binding"/>
    <property type="evidence" value="ECO:0007669"/>
    <property type="project" value="UniProtKB-KW"/>
</dbReference>
<keyword evidence="13" id="KW-0732">Signal</keyword>
<feature type="transmembrane region" description="Helical" evidence="12">
    <location>
        <begin position="315"/>
        <end position="337"/>
    </location>
</feature>
<dbReference type="CDD" id="cd13704">
    <property type="entry name" value="PBP2_HisK"/>
    <property type="match status" value="1"/>
</dbReference>
<dbReference type="Gene3D" id="3.40.190.10">
    <property type="entry name" value="Periplasmic binding protein-like II"/>
    <property type="match status" value="2"/>
</dbReference>
<evidence type="ECO:0000256" key="4">
    <source>
        <dbReference type="ARBA" id="ARBA00022679"/>
    </source>
</evidence>
<dbReference type="GO" id="GO:0006355">
    <property type="term" value="P:regulation of DNA-templated transcription"/>
    <property type="evidence" value="ECO:0007669"/>
    <property type="project" value="InterPro"/>
</dbReference>
<dbReference type="Gene3D" id="3.30.565.10">
    <property type="entry name" value="Histidine kinase-like ATPase, C-terminal domain"/>
    <property type="match status" value="1"/>
</dbReference>
<dbReference type="SMART" id="SM00388">
    <property type="entry name" value="HisKA"/>
    <property type="match status" value="1"/>
</dbReference>
<feature type="transmembrane region" description="Helical" evidence="12">
    <location>
        <begin position="268"/>
        <end position="287"/>
    </location>
</feature>
<keyword evidence="6" id="KW-0547">Nucleotide-binding</keyword>
<keyword evidence="8" id="KW-0067">ATP-binding</keyword>
<evidence type="ECO:0000256" key="1">
    <source>
        <dbReference type="ARBA" id="ARBA00000085"/>
    </source>
</evidence>
<organism evidence="16 17">
    <name type="scientific">Rhodospira trueperi</name>
    <dbReference type="NCBI Taxonomy" id="69960"/>
    <lineage>
        <taxon>Bacteria</taxon>
        <taxon>Pseudomonadati</taxon>
        <taxon>Pseudomonadota</taxon>
        <taxon>Alphaproteobacteria</taxon>
        <taxon>Rhodospirillales</taxon>
        <taxon>Rhodospirillaceae</taxon>
        <taxon>Rhodospira</taxon>
    </lineage>
</organism>
<dbReference type="Pfam" id="PF13426">
    <property type="entry name" value="PAS_9"/>
    <property type="match status" value="1"/>
</dbReference>
<dbReference type="InterPro" id="IPR001638">
    <property type="entry name" value="Solute-binding_3/MltF_N"/>
</dbReference>
<evidence type="ECO:0000313" key="17">
    <source>
        <dbReference type="Proteomes" id="UP000199412"/>
    </source>
</evidence>
<dbReference type="GO" id="GO:0007234">
    <property type="term" value="P:osmosensory signaling via phosphorelay pathway"/>
    <property type="evidence" value="ECO:0007669"/>
    <property type="project" value="TreeGrafter"/>
</dbReference>
<comment type="catalytic activity">
    <reaction evidence="1">
        <text>ATP + protein L-histidine = ADP + protein N-phospho-L-histidine.</text>
        <dbReference type="EC" id="2.7.13.3"/>
    </reaction>
</comment>
<evidence type="ECO:0000256" key="9">
    <source>
        <dbReference type="ARBA" id="ARBA00022989"/>
    </source>
</evidence>
<dbReference type="PROSITE" id="PS51257">
    <property type="entry name" value="PROKAR_LIPOPROTEIN"/>
    <property type="match status" value="1"/>
</dbReference>
<evidence type="ECO:0000256" key="3">
    <source>
        <dbReference type="ARBA" id="ARBA00012438"/>
    </source>
</evidence>
<evidence type="ECO:0000256" key="12">
    <source>
        <dbReference type="SAM" id="Phobius"/>
    </source>
</evidence>
<keyword evidence="7" id="KW-0418">Kinase</keyword>
<evidence type="ECO:0000256" key="2">
    <source>
        <dbReference type="ARBA" id="ARBA00004141"/>
    </source>
</evidence>
<dbReference type="SUPFAM" id="SSF55874">
    <property type="entry name" value="ATPase domain of HSP90 chaperone/DNA topoisomerase II/histidine kinase"/>
    <property type="match status" value="1"/>
</dbReference>
<dbReference type="SUPFAM" id="SSF55785">
    <property type="entry name" value="PYP-like sensor domain (PAS domain)"/>
    <property type="match status" value="1"/>
</dbReference>
<dbReference type="CDD" id="cd00130">
    <property type="entry name" value="PAS"/>
    <property type="match status" value="1"/>
</dbReference>
<dbReference type="RefSeq" id="WP_092783688.1">
    <property type="nucleotide sequence ID" value="NZ_FNAP01000003.1"/>
</dbReference>
<dbReference type="InterPro" id="IPR001610">
    <property type="entry name" value="PAC"/>
</dbReference>
<dbReference type="Pfam" id="PF02518">
    <property type="entry name" value="HATPase_c"/>
    <property type="match status" value="1"/>
</dbReference>
<dbReference type="EMBL" id="FNAP01000003">
    <property type="protein sequence ID" value="SDE09294.1"/>
    <property type="molecule type" value="Genomic_DNA"/>
</dbReference>
<keyword evidence="9 12" id="KW-1133">Transmembrane helix</keyword>
<keyword evidence="10" id="KW-0902">Two-component regulatory system</keyword>
<dbReference type="CDD" id="cd00082">
    <property type="entry name" value="HisKA"/>
    <property type="match status" value="1"/>
</dbReference>
<proteinExistence type="predicted"/>
<feature type="signal peptide" evidence="13">
    <location>
        <begin position="1"/>
        <end position="23"/>
    </location>
</feature>
<dbReference type="PROSITE" id="PS50109">
    <property type="entry name" value="HIS_KIN"/>
    <property type="match status" value="1"/>
</dbReference>
<dbReference type="Gene3D" id="1.10.287.130">
    <property type="match status" value="1"/>
</dbReference>
<dbReference type="PROSITE" id="PS50113">
    <property type="entry name" value="PAC"/>
    <property type="match status" value="1"/>
</dbReference>
<dbReference type="InterPro" id="IPR003594">
    <property type="entry name" value="HATPase_dom"/>
</dbReference>
<sequence length="863" mass="92611">MTGAARFLRHAFFALMIVGGCQASTLAVADTTPTGAPVVAAVPTQFPPYYTLGNDGEPGGYAVDVFNAIARRAGLHVVYQPHETWSDVHAALETGAADVVPNMGISARRAAFATFTTPIEQFDVVVVQRAGDDAMVTPDDLAGHAVGTMRTNVAASLLSSREEVNLRTYSTAREVLDALLLGEIDAFALPRPLVTDLTEQVRVSDQVRILETPLVTVQRAVAVSKDRPDLLPPLNAAIAAFIGSSEHAALQTAWGRPGTPALSLATKAWAAALAVSAVVVVLVFLTGRSKGASPQLTISEIDGYTLRRRLRQRGLVLTTILAVSIAAMVGIALVLLYQVAFERHRERLVELVSMQVELFESVAAFDTEYGTDYPGGAAAATLRQIKEALGRHQGVGEFTLARRDGDQIAFILRQKAWDRYEPAPVPLDSGLAEPMREALTGRSGTMIGQDYRGVTVLAAYGHVPSLDLGMVAKEDIAEIRAPFIEAGLTAGAIGFLVIVLGAAGFVSIGNPLVRQLVERERWFAATVQHAGVGIALVDVPSGRIAKANARFAAILGVPESTVASASVADLCPELGIATDPRHLGQLVTDESGTHTSETHFTRSDGPEVWVQTTASIVARAGDQPMRLVLVVDDISDVKRAEALREDIERIIRHDMRSPITAMRSGIELLRMSDALSEDQRRTLDMMERANRWELTMLDTSMTLSRIESGAFTPEPTPLDLDTVLHEVTEEIRHLMDQRKTGIHLTVAPDTRVLGDVWLCRTLFSNLIRNALEALPDSGQTVDIAAAPDGGEAVIRITNPGAVPEVIRDRFFEKYVTAGKTGGTGLGTYSARMMVRAQGGTIALDASDPGRTTIRVRLPLAPAE</sequence>
<dbReference type="GO" id="GO:0000155">
    <property type="term" value="F:phosphorelay sensor kinase activity"/>
    <property type="evidence" value="ECO:0007669"/>
    <property type="project" value="InterPro"/>
</dbReference>
<dbReference type="SMART" id="SM00387">
    <property type="entry name" value="HATPase_c"/>
    <property type="match status" value="1"/>
</dbReference>
<dbReference type="PANTHER" id="PTHR42878:SF7">
    <property type="entry name" value="SENSOR HISTIDINE KINASE GLRK"/>
    <property type="match status" value="1"/>
</dbReference>
<dbReference type="InterPro" id="IPR035965">
    <property type="entry name" value="PAS-like_dom_sf"/>
</dbReference>
<evidence type="ECO:0000256" key="11">
    <source>
        <dbReference type="ARBA" id="ARBA00023136"/>
    </source>
</evidence>
<dbReference type="InterPro" id="IPR003661">
    <property type="entry name" value="HisK_dim/P_dom"/>
</dbReference>
<feature type="domain" description="Histidine kinase" evidence="14">
    <location>
        <begin position="650"/>
        <end position="861"/>
    </location>
</feature>
<dbReference type="InterPro" id="IPR005467">
    <property type="entry name" value="His_kinase_dom"/>
</dbReference>
<dbReference type="Pfam" id="PF00512">
    <property type="entry name" value="HisKA"/>
    <property type="match status" value="1"/>
</dbReference>
<dbReference type="EC" id="2.7.13.3" evidence="3"/>
<evidence type="ECO:0000313" key="16">
    <source>
        <dbReference type="EMBL" id="SDE09294.1"/>
    </source>
</evidence>
<name>A0A1G7A313_9PROT</name>
<reference evidence="16 17" key="1">
    <citation type="submission" date="2016-10" db="EMBL/GenBank/DDBJ databases">
        <authorList>
            <person name="de Groot N.N."/>
        </authorList>
    </citation>
    <scope>NUCLEOTIDE SEQUENCE [LARGE SCALE GENOMIC DNA]</scope>
    <source>
        <strain evidence="16 17">ATCC 700224</strain>
    </source>
</reference>
<dbReference type="InterPro" id="IPR036890">
    <property type="entry name" value="HATPase_C_sf"/>
</dbReference>
<dbReference type="InterPro" id="IPR000700">
    <property type="entry name" value="PAS-assoc_C"/>
</dbReference>
<dbReference type="Pfam" id="PF00497">
    <property type="entry name" value="SBP_bac_3"/>
    <property type="match status" value="1"/>
</dbReference>
<feature type="domain" description="PAC" evidence="15">
    <location>
        <begin position="594"/>
        <end position="646"/>
    </location>
</feature>
<evidence type="ECO:0000256" key="5">
    <source>
        <dbReference type="ARBA" id="ARBA00022692"/>
    </source>
</evidence>
<evidence type="ECO:0000259" key="15">
    <source>
        <dbReference type="PROSITE" id="PS50113"/>
    </source>
</evidence>